<feature type="compositionally biased region" description="Basic residues" evidence="1">
    <location>
        <begin position="314"/>
        <end position="323"/>
    </location>
</feature>
<dbReference type="Pfam" id="PF17863">
    <property type="entry name" value="AAA_lid_2"/>
    <property type="match status" value="1"/>
</dbReference>
<dbReference type="Gene3D" id="1.10.8.80">
    <property type="entry name" value="Magnesium chelatase subunit I, C-Terminal domain"/>
    <property type="match status" value="1"/>
</dbReference>
<proteinExistence type="predicted"/>
<feature type="domain" description="VWFA" evidence="2">
    <location>
        <begin position="384"/>
        <end position="519"/>
    </location>
</feature>
<dbReference type="SUPFAM" id="SSF52540">
    <property type="entry name" value="P-loop containing nucleoside triphosphate hydrolases"/>
    <property type="match status" value="1"/>
</dbReference>
<evidence type="ECO:0000256" key="1">
    <source>
        <dbReference type="SAM" id="MobiDB-lite"/>
    </source>
</evidence>
<dbReference type="RefSeq" id="WP_149778943.1">
    <property type="nucleotide sequence ID" value="NZ_FRCB01000003.1"/>
</dbReference>
<dbReference type="PANTHER" id="PTHR43473">
    <property type="entry name" value="MAGNESIUM-CHELATASE SUBUNIT CHLD, CHLOROPLASTIC"/>
    <property type="match status" value="1"/>
</dbReference>
<accession>A0A1M7E042</accession>
<dbReference type="InterPro" id="IPR002035">
    <property type="entry name" value="VWF_A"/>
</dbReference>
<dbReference type="NCBIfam" id="NF009943">
    <property type="entry name" value="PRK13406.1"/>
    <property type="match status" value="1"/>
</dbReference>
<dbReference type="EMBL" id="FRCB01000003">
    <property type="protein sequence ID" value="SHL85043.1"/>
    <property type="molecule type" value="Genomic_DNA"/>
</dbReference>
<protein>
    <submittedName>
        <fullName evidence="3">Magnesium chelatase subunit D</fullName>
    </submittedName>
</protein>
<evidence type="ECO:0000313" key="4">
    <source>
        <dbReference type="Proteomes" id="UP000322545"/>
    </source>
</evidence>
<dbReference type="SUPFAM" id="SSF53300">
    <property type="entry name" value="vWA-like"/>
    <property type="match status" value="1"/>
</dbReference>
<dbReference type="AlphaFoldDB" id="A0A1M7E042"/>
<dbReference type="PROSITE" id="PS50234">
    <property type="entry name" value="VWFA"/>
    <property type="match status" value="1"/>
</dbReference>
<reference evidence="3 4" key="1">
    <citation type="submission" date="2016-11" db="EMBL/GenBank/DDBJ databases">
        <authorList>
            <person name="Varghese N."/>
            <person name="Submissions S."/>
        </authorList>
    </citation>
    <scope>NUCLEOTIDE SEQUENCE [LARGE SCALE GENOMIC DNA]</scope>
    <source>
        <strain evidence="3 4">DSM 28249</strain>
    </source>
</reference>
<evidence type="ECO:0000259" key="2">
    <source>
        <dbReference type="PROSITE" id="PS50234"/>
    </source>
</evidence>
<dbReference type="Proteomes" id="UP000322545">
    <property type="component" value="Unassembled WGS sequence"/>
</dbReference>
<organism evidence="3 4">
    <name type="scientific">Roseovarius litoreus</name>
    <dbReference type="NCBI Taxonomy" id="1155722"/>
    <lineage>
        <taxon>Bacteria</taxon>
        <taxon>Pseudomonadati</taxon>
        <taxon>Pseudomonadota</taxon>
        <taxon>Alphaproteobacteria</taxon>
        <taxon>Rhodobacterales</taxon>
        <taxon>Roseobacteraceae</taxon>
        <taxon>Roseovarius</taxon>
    </lineage>
</organism>
<evidence type="ECO:0000313" key="3">
    <source>
        <dbReference type="EMBL" id="SHL85043.1"/>
    </source>
</evidence>
<feature type="region of interest" description="Disordered" evidence="1">
    <location>
        <begin position="299"/>
        <end position="335"/>
    </location>
</feature>
<feature type="region of interest" description="Disordered" evidence="1">
    <location>
        <begin position="241"/>
        <end position="273"/>
    </location>
</feature>
<dbReference type="Pfam" id="PF13519">
    <property type="entry name" value="VWA_2"/>
    <property type="match status" value="1"/>
</dbReference>
<dbReference type="Gene3D" id="3.40.50.410">
    <property type="entry name" value="von Willebrand factor, type A domain"/>
    <property type="match status" value="1"/>
</dbReference>
<dbReference type="InterPro" id="IPR027417">
    <property type="entry name" value="P-loop_NTPase"/>
</dbReference>
<name>A0A1M7E042_9RHOB</name>
<keyword evidence="4" id="KW-1185">Reference proteome</keyword>
<dbReference type="InterPro" id="IPR036465">
    <property type="entry name" value="vWFA_dom_sf"/>
</dbReference>
<dbReference type="InterPro" id="IPR041628">
    <property type="entry name" value="ChlI/MoxR_AAA_lid"/>
</dbReference>
<dbReference type="SMART" id="SM00327">
    <property type="entry name" value="VWA"/>
    <property type="match status" value="1"/>
</dbReference>
<sequence length="566" mass="59410">MTDAPAPASAWSRGLRALALLAVDPTGLRGLTLRARCGPVRQVFEEAITRLPMTQRRIHPEISDTQLFGGPDIAATLAEGRLVLDPGLAETPALLILPMAERAAPGLAARLGQILDAARGHGLILLDEGIDSDEQAPSGLRDRLAFDVDLDDIRWPEAIARLPAPGDIDAARARLAHVTASSDDLTTLTALAARFGIDSLRAPSLALRAARAIAALNGHDALSADDLREAAELVYPTRATMLPQDEDDEAPPEPPAPEDTSDQPTDASDTDGAMDIPDELLIEAVRALLPPSLLDRIAEGRSTRGGASGAGAGARRKGNRRGRPLPARPGHPDGRSRIDVVATLRAAAPWQAVRRRQRPDAPQKVIIHPSDIHLRRFEDRSDRLLVFTVDASGSAALARLAEAKGAVELLLVQAYARRDQVALVAFRGTGAEVLLPPTRSLVQAKRRLAAMPGGGGTPLAAGLVAAALLAEQSRGRGLSPALALLTDGRANVALDGRGDRAQATQDAEMIARQLFAQGFPGVVIDTATRPGDAPAALAARMGARYLALPRADAARISTAVSTALDG</sequence>
<dbReference type="PANTHER" id="PTHR43473:SF2">
    <property type="entry name" value="MAGNESIUM-CHELATASE SUBUNIT CHLD, CHLOROPLASTIC"/>
    <property type="match status" value="1"/>
</dbReference>
<gene>
    <name evidence="3" type="ORF">SAMN05443432_103136</name>
</gene>